<keyword evidence="5" id="KW-0808">Transferase</keyword>
<evidence type="ECO:0000256" key="2">
    <source>
        <dbReference type="ARBA" id="ARBA00005426"/>
    </source>
</evidence>
<evidence type="ECO:0000256" key="3">
    <source>
        <dbReference type="ARBA" id="ARBA00011950"/>
    </source>
</evidence>
<evidence type="ECO:0000256" key="10">
    <source>
        <dbReference type="ARBA" id="ARBA00030781"/>
    </source>
</evidence>
<comment type="similarity">
    <text evidence="2">Belongs to the MoaE family.</text>
</comment>
<dbReference type="OrthoDB" id="9803224at2"/>
<proteinExistence type="inferred from homology"/>
<dbReference type="EMBL" id="QRAN01000028">
    <property type="protein sequence ID" value="RLQ20419.1"/>
    <property type="molecule type" value="Genomic_DNA"/>
</dbReference>
<comment type="caution">
    <text evidence="14">The sequence shown here is derived from an EMBL/GenBank/DDBJ whole genome shotgun (WGS) entry which is preliminary data.</text>
</comment>
<dbReference type="NCBIfam" id="NF007959">
    <property type="entry name" value="PRK10678.1"/>
    <property type="match status" value="1"/>
</dbReference>
<evidence type="ECO:0000256" key="6">
    <source>
        <dbReference type="ARBA" id="ARBA00023150"/>
    </source>
</evidence>
<dbReference type="FunFam" id="3.90.1170.40:FF:000001">
    <property type="entry name" value="Molybdopterin synthase catalytic subunit MoaE"/>
    <property type="match status" value="1"/>
</dbReference>
<comment type="catalytic activity">
    <reaction evidence="12">
        <text>2 [molybdopterin-synthase sulfur-carrier protein]-C-terminal-Gly-aminoethanethioate + cyclic pyranopterin phosphate + H2O = molybdopterin + 2 [molybdopterin-synthase sulfur-carrier protein]-C-terminal Gly-Gly + 2 H(+)</text>
        <dbReference type="Rhea" id="RHEA:26333"/>
        <dbReference type="Rhea" id="RHEA-COMP:12202"/>
        <dbReference type="Rhea" id="RHEA-COMP:19907"/>
        <dbReference type="ChEBI" id="CHEBI:15377"/>
        <dbReference type="ChEBI" id="CHEBI:15378"/>
        <dbReference type="ChEBI" id="CHEBI:58698"/>
        <dbReference type="ChEBI" id="CHEBI:59648"/>
        <dbReference type="ChEBI" id="CHEBI:90778"/>
        <dbReference type="ChEBI" id="CHEBI:232372"/>
        <dbReference type="EC" id="2.8.1.12"/>
    </reaction>
</comment>
<dbReference type="InterPro" id="IPR003448">
    <property type="entry name" value="Mopterin_biosynth_MoaE"/>
</dbReference>
<evidence type="ECO:0000256" key="8">
    <source>
        <dbReference type="ARBA" id="ARBA00029745"/>
    </source>
</evidence>
<reference evidence="14 15" key="1">
    <citation type="submission" date="2018-07" db="EMBL/GenBank/DDBJ databases">
        <title>Halioglobus sp. genome submission.</title>
        <authorList>
            <person name="Ye M.-Q."/>
            <person name="Du Z.-J."/>
        </authorList>
    </citation>
    <scope>NUCLEOTIDE SEQUENCE [LARGE SCALE GENOMIC DNA]</scope>
    <source>
        <strain evidence="14 15">U0301</strain>
    </source>
</reference>
<dbReference type="EC" id="2.8.1.12" evidence="3"/>
<organism evidence="14 15">
    <name type="scientific">Seongchinamella sediminis</name>
    <dbReference type="NCBI Taxonomy" id="2283635"/>
    <lineage>
        <taxon>Bacteria</taxon>
        <taxon>Pseudomonadati</taxon>
        <taxon>Pseudomonadota</taxon>
        <taxon>Gammaproteobacteria</taxon>
        <taxon>Cellvibrionales</taxon>
        <taxon>Halieaceae</taxon>
        <taxon>Seongchinamella</taxon>
    </lineage>
</organism>
<gene>
    <name evidence="14" type="primary">moaE</name>
    <name evidence="14" type="ORF">DWB85_17840</name>
</gene>
<evidence type="ECO:0000256" key="12">
    <source>
        <dbReference type="ARBA" id="ARBA00049878"/>
    </source>
</evidence>
<evidence type="ECO:0000256" key="7">
    <source>
        <dbReference type="ARBA" id="ARBA00026066"/>
    </source>
</evidence>
<dbReference type="PANTHER" id="PTHR23404">
    <property type="entry name" value="MOLYBDOPTERIN SYNTHASE RELATED"/>
    <property type="match status" value="1"/>
</dbReference>
<dbReference type="Pfam" id="PF02391">
    <property type="entry name" value="MoaE"/>
    <property type="match status" value="1"/>
</dbReference>
<dbReference type="Proteomes" id="UP000265509">
    <property type="component" value="Unassembled WGS sequence"/>
</dbReference>
<keyword evidence="6" id="KW-0501">Molybdenum cofactor biosynthesis</keyword>
<dbReference type="GO" id="GO:0030366">
    <property type="term" value="F:molybdopterin synthase activity"/>
    <property type="evidence" value="ECO:0007669"/>
    <property type="project" value="UniProtKB-EC"/>
</dbReference>
<dbReference type="InterPro" id="IPR036563">
    <property type="entry name" value="MoaE_sf"/>
</dbReference>
<accession>A0A3L7DV64</accession>
<evidence type="ECO:0000256" key="13">
    <source>
        <dbReference type="SAM" id="MobiDB-lite"/>
    </source>
</evidence>
<evidence type="ECO:0000313" key="15">
    <source>
        <dbReference type="Proteomes" id="UP000265509"/>
    </source>
</evidence>
<dbReference type="CDD" id="cd00756">
    <property type="entry name" value="MoaE"/>
    <property type="match status" value="1"/>
</dbReference>
<dbReference type="UniPathway" id="UPA00344"/>
<evidence type="ECO:0000256" key="9">
    <source>
        <dbReference type="ARBA" id="ARBA00030407"/>
    </source>
</evidence>
<dbReference type="SUPFAM" id="SSF54690">
    <property type="entry name" value="Molybdopterin synthase subunit MoaE"/>
    <property type="match status" value="1"/>
</dbReference>
<comment type="pathway">
    <text evidence="1">Cofactor biosynthesis; molybdopterin biosynthesis.</text>
</comment>
<name>A0A3L7DV64_9GAMM</name>
<evidence type="ECO:0000256" key="5">
    <source>
        <dbReference type="ARBA" id="ARBA00022679"/>
    </source>
</evidence>
<dbReference type="AlphaFoldDB" id="A0A3L7DV64"/>
<comment type="subunit">
    <text evidence="7">Heterotetramer of 2 MoaD subunits and 2 MoaE subunits. Also stable as homodimer. The enzyme changes between these two forms during catalysis.</text>
</comment>
<evidence type="ECO:0000313" key="14">
    <source>
        <dbReference type="EMBL" id="RLQ20419.1"/>
    </source>
</evidence>
<dbReference type="Gene3D" id="3.90.1170.40">
    <property type="entry name" value="Molybdopterin biosynthesis MoaE subunit"/>
    <property type="match status" value="1"/>
</dbReference>
<evidence type="ECO:0000256" key="4">
    <source>
        <dbReference type="ARBA" id="ARBA00013858"/>
    </source>
</evidence>
<dbReference type="GO" id="GO:0006777">
    <property type="term" value="P:Mo-molybdopterin cofactor biosynthetic process"/>
    <property type="evidence" value="ECO:0007669"/>
    <property type="project" value="UniProtKB-KW"/>
</dbReference>
<protein>
    <recommendedName>
        <fullName evidence="4">Molybdopterin synthase catalytic subunit</fullName>
        <ecNumber evidence="3">2.8.1.12</ecNumber>
    </recommendedName>
    <alternativeName>
        <fullName evidence="10">MPT synthase subunit 2</fullName>
    </alternativeName>
    <alternativeName>
        <fullName evidence="8">Molybdenum cofactor biosynthesis protein E</fullName>
    </alternativeName>
    <alternativeName>
        <fullName evidence="9">Molybdopterin-converting factor large subunit</fullName>
    </alternativeName>
    <alternativeName>
        <fullName evidence="11">Molybdopterin-converting factor subunit 2</fullName>
    </alternativeName>
</protein>
<keyword evidence="15" id="KW-1185">Reference proteome</keyword>
<sequence>MKVRVQEADFDVGALQRELLSGDATHGAVATFTGYVRNSNDGGRVEGLTLEHYPGMTERSIGSIVEEAQARWPLLAAGIVHRVGPLRPGEQIVWVGVSASHREAAFAACEFVMDYLKTRAPFWKKETGPDGSRWVDARQSDTERAGRWQSR</sequence>
<evidence type="ECO:0000256" key="11">
    <source>
        <dbReference type="ARBA" id="ARBA00032474"/>
    </source>
</evidence>
<evidence type="ECO:0000256" key="1">
    <source>
        <dbReference type="ARBA" id="ARBA00005046"/>
    </source>
</evidence>
<feature type="region of interest" description="Disordered" evidence="13">
    <location>
        <begin position="127"/>
        <end position="151"/>
    </location>
</feature>